<feature type="chain" id="PRO_5014663106" evidence="1">
    <location>
        <begin position="34"/>
        <end position="115"/>
    </location>
</feature>
<keyword evidence="1" id="KW-0732">Signal</keyword>
<dbReference type="AlphaFoldDB" id="A0A2M4D4X9"/>
<accession>A0A2M4D4X9</accession>
<evidence type="ECO:0000313" key="2">
    <source>
        <dbReference type="EMBL" id="MBW72606.1"/>
    </source>
</evidence>
<feature type="signal peptide" evidence="1">
    <location>
        <begin position="1"/>
        <end position="33"/>
    </location>
</feature>
<sequence length="115" mass="12309">MDRFSGASSGSLMPVGLLLPPPLTLLIFAAAAASEETIEAAEEEDPLPPFALRFRPAHSLTWSADMASFPPFPLEYTPFELIVGGSLMTSIRSLTELPPPLPPEPGPMPPLLPSW</sequence>
<name>A0A2M4D4X9_ANODA</name>
<organism evidence="2">
    <name type="scientific">Anopheles darlingi</name>
    <name type="common">Mosquito</name>
    <dbReference type="NCBI Taxonomy" id="43151"/>
    <lineage>
        <taxon>Eukaryota</taxon>
        <taxon>Metazoa</taxon>
        <taxon>Ecdysozoa</taxon>
        <taxon>Arthropoda</taxon>
        <taxon>Hexapoda</taxon>
        <taxon>Insecta</taxon>
        <taxon>Pterygota</taxon>
        <taxon>Neoptera</taxon>
        <taxon>Endopterygota</taxon>
        <taxon>Diptera</taxon>
        <taxon>Nematocera</taxon>
        <taxon>Culicoidea</taxon>
        <taxon>Culicidae</taxon>
        <taxon>Anophelinae</taxon>
        <taxon>Anopheles</taxon>
    </lineage>
</organism>
<evidence type="ECO:0000256" key="1">
    <source>
        <dbReference type="SAM" id="SignalP"/>
    </source>
</evidence>
<proteinExistence type="predicted"/>
<protein>
    <submittedName>
        <fullName evidence="2">Putative secreted protein</fullName>
    </submittedName>
</protein>
<dbReference type="EMBL" id="GGFL01008428">
    <property type="protein sequence ID" value="MBW72606.1"/>
    <property type="molecule type" value="Transcribed_RNA"/>
</dbReference>
<reference evidence="2" key="1">
    <citation type="submission" date="2018-01" db="EMBL/GenBank/DDBJ databases">
        <title>An insight into the sialome of Amazonian anophelines.</title>
        <authorList>
            <person name="Ribeiro J.M."/>
            <person name="Scarpassa V."/>
            <person name="Calvo E."/>
        </authorList>
    </citation>
    <scope>NUCLEOTIDE SEQUENCE</scope>
</reference>